<dbReference type="HAMAP" id="MF_00422">
    <property type="entry name" value="SecE"/>
    <property type="match status" value="1"/>
</dbReference>
<keyword evidence="3 8" id="KW-0812">Transmembrane</keyword>
<keyword evidence="2 8" id="KW-0813">Transport</keyword>
<dbReference type="eggNOG" id="COG0690">
    <property type="taxonomic scope" value="Bacteria"/>
</dbReference>
<sequence length="68" mass="7734">MMSLISFLKDSFVEFKDKVEWPKWPQLQSSTTVVAISTILLAVFTFGIDTLFSEAIKNIYTLLIGVFN</sequence>
<dbReference type="GO" id="GO:0005886">
    <property type="term" value="C:plasma membrane"/>
    <property type="evidence" value="ECO:0007669"/>
    <property type="project" value="UniProtKB-SubCell"/>
</dbReference>
<name>A0A077EF66_9FLAO</name>
<evidence type="ECO:0000256" key="3">
    <source>
        <dbReference type="ARBA" id="ARBA00022692"/>
    </source>
</evidence>
<dbReference type="InterPro" id="IPR005807">
    <property type="entry name" value="SecE_bac"/>
</dbReference>
<evidence type="ECO:0000313" key="10">
    <source>
        <dbReference type="Proteomes" id="UP000028933"/>
    </source>
</evidence>
<comment type="subcellular location">
    <subcellularLocation>
        <location evidence="8">Cell membrane</location>
        <topology evidence="8">Single-pass membrane protein</topology>
    </subcellularLocation>
    <subcellularLocation>
        <location evidence="1">Membrane</location>
    </subcellularLocation>
</comment>
<evidence type="ECO:0000256" key="5">
    <source>
        <dbReference type="ARBA" id="ARBA00022989"/>
    </source>
</evidence>
<evidence type="ECO:0000256" key="1">
    <source>
        <dbReference type="ARBA" id="ARBA00004370"/>
    </source>
</evidence>
<evidence type="ECO:0000256" key="2">
    <source>
        <dbReference type="ARBA" id="ARBA00022448"/>
    </source>
</evidence>
<dbReference type="KEGG" id="eao:BD94_0360"/>
<accession>A0A077EF66</accession>
<comment type="similarity">
    <text evidence="8">Belongs to the SecE/SEC61-gamma family.</text>
</comment>
<protein>
    <recommendedName>
        <fullName evidence="8">Protein translocase subunit SecE</fullName>
    </recommendedName>
</protein>
<dbReference type="GO" id="GO:0006605">
    <property type="term" value="P:protein targeting"/>
    <property type="evidence" value="ECO:0007669"/>
    <property type="project" value="UniProtKB-UniRule"/>
</dbReference>
<dbReference type="GO" id="GO:0065002">
    <property type="term" value="P:intracellular protein transmembrane transport"/>
    <property type="evidence" value="ECO:0007669"/>
    <property type="project" value="UniProtKB-UniRule"/>
</dbReference>
<keyword evidence="7 8" id="KW-0472">Membrane</keyword>
<dbReference type="AlphaFoldDB" id="A0A077EF66"/>
<evidence type="ECO:0000256" key="6">
    <source>
        <dbReference type="ARBA" id="ARBA00023010"/>
    </source>
</evidence>
<keyword evidence="5 8" id="KW-1133">Transmembrane helix</keyword>
<dbReference type="EMBL" id="CP007547">
    <property type="protein sequence ID" value="AIL44135.1"/>
    <property type="molecule type" value="Genomic_DNA"/>
</dbReference>
<gene>
    <name evidence="8" type="primary">secE</name>
    <name evidence="9" type="ORF">BD94_0360</name>
</gene>
<dbReference type="Gene3D" id="1.20.5.1030">
    <property type="entry name" value="Preprotein translocase secy subunit"/>
    <property type="match status" value="1"/>
</dbReference>
<evidence type="ECO:0000256" key="7">
    <source>
        <dbReference type="ARBA" id="ARBA00023136"/>
    </source>
</evidence>
<keyword evidence="8" id="KW-1003">Cell membrane</keyword>
<comment type="subunit">
    <text evidence="8">Component of the Sec protein translocase complex. Heterotrimer consisting of SecY, SecE and SecG subunits. The heterotrimers can form oligomers, although 1 heterotrimer is thought to be able to translocate proteins. Interacts with the ribosome. Interacts with SecDF, and other proteins may be involved. Interacts with SecA.</text>
</comment>
<reference evidence="9" key="1">
    <citation type="journal article" date="2013" name="Lancet">
        <title>First case of E anophelis outbreak in an intensive-care unit.</title>
        <authorList>
            <person name="Teo J."/>
            <person name="Tan S.Y."/>
            <person name="Tay M."/>
            <person name="Ding Y."/>
            <person name="Kjelleberg S."/>
            <person name="Givskov M."/>
            <person name="Lin R.T."/>
            <person name="Yang L."/>
        </authorList>
    </citation>
    <scope>NUCLEOTIDE SEQUENCE [LARGE SCALE GENOMIC DNA]</scope>
    <source>
        <strain evidence="9">NUHP1</strain>
    </source>
</reference>
<comment type="function">
    <text evidence="8">Essential subunit of the Sec protein translocation channel SecYEG. Clamps together the 2 halves of SecY. May contact the channel plug during translocation.</text>
</comment>
<evidence type="ECO:0000313" key="9">
    <source>
        <dbReference type="EMBL" id="AIL44135.1"/>
    </source>
</evidence>
<dbReference type="GO" id="GO:0008320">
    <property type="term" value="F:protein transmembrane transporter activity"/>
    <property type="evidence" value="ECO:0007669"/>
    <property type="project" value="UniProtKB-UniRule"/>
</dbReference>
<dbReference type="STRING" id="1338011.BD94_0360"/>
<evidence type="ECO:0000256" key="4">
    <source>
        <dbReference type="ARBA" id="ARBA00022927"/>
    </source>
</evidence>
<keyword evidence="4 8" id="KW-0653">Protein transport</keyword>
<dbReference type="GO" id="GO:0009306">
    <property type="term" value="P:protein secretion"/>
    <property type="evidence" value="ECO:0007669"/>
    <property type="project" value="UniProtKB-UniRule"/>
</dbReference>
<dbReference type="InterPro" id="IPR001901">
    <property type="entry name" value="Translocase_SecE/Sec61-g"/>
</dbReference>
<organism evidence="9 10">
    <name type="scientific">Elizabethkingia anophelis NUHP1</name>
    <dbReference type="NCBI Taxonomy" id="1338011"/>
    <lineage>
        <taxon>Bacteria</taxon>
        <taxon>Pseudomonadati</taxon>
        <taxon>Bacteroidota</taxon>
        <taxon>Flavobacteriia</taxon>
        <taxon>Flavobacteriales</taxon>
        <taxon>Weeksellaceae</taxon>
        <taxon>Elizabethkingia</taxon>
    </lineage>
</organism>
<dbReference type="Pfam" id="PF00584">
    <property type="entry name" value="SecE"/>
    <property type="match status" value="1"/>
</dbReference>
<proteinExistence type="inferred from homology"/>
<dbReference type="NCBIfam" id="TIGR00964">
    <property type="entry name" value="secE_bact"/>
    <property type="match status" value="1"/>
</dbReference>
<dbReference type="GO" id="GO:0043952">
    <property type="term" value="P:protein transport by the Sec complex"/>
    <property type="evidence" value="ECO:0007669"/>
    <property type="project" value="UniProtKB-UniRule"/>
</dbReference>
<reference evidence="9" key="2">
    <citation type="journal article" date="2015" name="Genome Biol. Evol.">
        <title>Complete Genome Sequence and Transcriptomic Analysis of the Novel Pathogen Elizabethkingia anophelis in Response to Oxidative Stress.</title>
        <authorList>
            <person name="Li Y."/>
            <person name="Liu Y."/>
            <person name="Chew S.C."/>
            <person name="Tay M."/>
            <person name="Salido M.M."/>
            <person name="Teo J."/>
            <person name="Lauro F.M."/>
            <person name="Givskov M."/>
            <person name="Yang L."/>
        </authorList>
    </citation>
    <scope>NUCLEOTIDE SEQUENCE</scope>
    <source>
        <strain evidence="9">NUHP1</strain>
    </source>
</reference>
<keyword evidence="6 8" id="KW-0811">Translocation</keyword>
<dbReference type="InterPro" id="IPR038379">
    <property type="entry name" value="SecE_sf"/>
</dbReference>
<dbReference type="HOGENOM" id="CLU_113663_6_0_10"/>
<dbReference type="Proteomes" id="UP000028933">
    <property type="component" value="Chromosome"/>
</dbReference>
<feature type="transmembrane region" description="Helical" evidence="8">
    <location>
        <begin position="32"/>
        <end position="52"/>
    </location>
</feature>
<evidence type="ECO:0000256" key="8">
    <source>
        <dbReference type="HAMAP-Rule" id="MF_00422"/>
    </source>
</evidence>